<dbReference type="PANTHER" id="PTHR45644:SF56">
    <property type="entry name" value="AAA ATPASE, PUTATIVE (AFU_ORTHOLOGUE AFUA_2G12920)-RELATED"/>
    <property type="match status" value="1"/>
</dbReference>
<evidence type="ECO:0000256" key="6">
    <source>
        <dbReference type="SAM" id="MobiDB-lite"/>
    </source>
</evidence>
<organism evidence="8 9">
    <name type="scientific">Paramarasmius palmivorus</name>
    <dbReference type="NCBI Taxonomy" id="297713"/>
    <lineage>
        <taxon>Eukaryota</taxon>
        <taxon>Fungi</taxon>
        <taxon>Dikarya</taxon>
        <taxon>Basidiomycota</taxon>
        <taxon>Agaricomycotina</taxon>
        <taxon>Agaricomycetes</taxon>
        <taxon>Agaricomycetidae</taxon>
        <taxon>Agaricales</taxon>
        <taxon>Marasmiineae</taxon>
        <taxon>Marasmiaceae</taxon>
        <taxon>Paramarasmius</taxon>
    </lineage>
</organism>
<feature type="region of interest" description="Disordered" evidence="6">
    <location>
        <begin position="276"/>
        <end position="328"/>
    </location>
</feature>
<dbReference type="GO" id="GO:0005524">
    <property type="term" value="F:ATP binding"/>
    <property type="evidence" value="ECO:0007669"/>
    <property type="project" value="UniProtKB-KW"/>
</dbReference>
<dbReference type="InterPro" id="IPR027417">
    <property type="entry name" value="P-loop_NTPase"/>
</dbReference>
<protein>
    <recommendedName>
        <fullName evidence="7">AAA+ ATPase domain-containing protein</fullName>
    </recommendedName>
</protein>
<keyword evidence="2" id="KW-0547">Nucleotide-binding</keyword>
<evidence type="ECO:0000259" key="7">
    <source>
        <dbReference type="SMART" id="SM00382"/>
    </source>
</evidence>
<reference evidence="8 9" key="1">
    <citation type="submission" date="2024-01" db="EMBL/GenBank/DDBJ databases">
        <title>A draft genome for a cacao thread blight-causing isolate of Paramarasmius palmivorus.</title>
        <authorList>
            <person name="Baruah I.K."/>
            <person name="Bukari Y."/>
            <person name="Amoako-Attah I."/>
            <person name="Meinhardt L.W."/>
            <person name="Bailey B.A."/>
            <person name="Cohen S.P."/>
        </authorList>
    </citation>
    <scope>NUCLEOTIDE SEQUENCE [LARGE SCALE GENOMIC DNA]</scope>
    <source>
        <strain evidence="8 9">GH-12</strain>
    </source>
</reference>
<dbReference type="InterPro" id="IPR003593">
    <property type="entry name" value="AAA+_ATPase"/>
</dbReference>
<dbReference type="GO" id="GO:0005741">
    <property type="term" value="C:mitochondrial outer membrane"/>
    <property type="evidence" value="ECO:0007669"/>
    <property type="project" value="UniProtKB-SubCell"/>
</dbReference>
<dbReference type="PANTHER" id="PTHR45644">
    <property type="entry name" value="AAA ATPASE, PUTATIVE (AFU_ORTHOLOGUE AFUA_2G12920)-RELATED-RELATED"/>
    <property type="match status" value="1"/>
</dbReference>
<accession>A0AAW0CJT4</accession>
<dbReference type="InterPro" id="IPR051701">
    <property type="entry name" value="Mito_OM_Translocase_MSP1"/>
</dbReference>
<dbReference type="Proteomes" id="UP001383192">
    <property type="component" value="Unassembled WGS sequence"/>
</dbReference>
<comment type="subcellular location">
    <subcellularLocation>
        <location evidence="1">Mitochondrion outer membrane</location>
        <topology evidence="1">Single-pass membrane protein</topology>
    </subcellularLocation>
</comment>
<keyword evidence="4" id="KW-0067">ATP-binding</keyword>
<dbReference type="InterPro" id="IPR041569">
    <property type="entry name" value="AAA_lid_3"/>
</dbReference>
<name>A0AAW0CJT4_9AGAR</name>
<dbReference type="SMART" id="SM00382">
    <property type="entry name" value="AAA"/>
    <property type="match status" value="1"/>
</dbReference>
<keyword evidence="5" id="KW-0496">Mitochondrion</keyword>
<feature type="compositionally biased region" description="Polar residues" evidence="6">
    <location>
        <begin position="754"/>
        <end position="768"/>
    </location>
</feature>
<evidence type="ECO:0000256" key="1">
    <source>
        <dbReference type="ARBA" id="ARBA00004572"/>
    </source>
</evidence>
<sequence length="854" mass="92814">MTSTDPSPAASIHPPSIFIEKCLWTRSRLKSEPPSYRWSFDDDHISRVEDTISNAFASSASALVSDDPHPEKAVCLFAPFHGGATIIDAMVKVVAQKVGADVLVLDSLDLAAGRHGPLGEGGVFVDSVYKSLPLSDLSQTQDIQRAFDTVVRAGVESQEDLTRRIVYLRDFSSIQRASIPVMIFLLRAMEALRTTHSAIIVLGGSLPLGNCGNPDESSHVGPICTFTWKQRERAEGDELKESEFKLESKVLRRDDLPLDNLASTFFAPIFTQSAVSARDDQDDSTSSDSDSDDSSSSGDGNRKIESDAGQSLDLPVCEGEGGTEVHSRPSWWEQRAKSLVTPESCICVRPTDICSEYQRESLDERVSAVNRTLLALSLAQKSVCITDGINATELVNKSRSALSSSKGGVIEYSILHPSFVNKILGVIIRERPSSDSLIEIPASEFKVVFYKEVDQSASGSKSTQSHNSTSKSSANFARSDPVIEKVRKSGDLSSYERQMLHCIVETRDLSTSFTDVILDDKIKQGLRSIVSLPLLYPHHFSSGILAREAISGALLYGPPGTGKTMVCRALACESGARMLLIKPSDILEKYVGESEKLAEAVFRLAYRLAPCVVFIDEVDAIFGTRSSCGPRVLVSMLTEFMQAMDGLTSGASTSSKDKGVVVVAATNRPYDIDQAILRRLPCRMLVDLPEEREREEILRMHLNGEELDGVDLKRIAAKAKGYSGSDLKNLCVAAALAAVKESIGDAIFQPTKSAGEESSLSGATKRGSTGNGVGLSKDDKTSTQQEPLRVIKMDHFRCAFTQVSASSSPSSSSSLYDWHKKYGSNAEDLVKGGRRAKSPARRLWGRLTSKISRN</sequence>
<dbReference type="AlphaFoldDB" id="A0AAW0CJT4"/>
<gene>
    <name evidence="8" type="ORF">VNI00_010099</name>
</gene>
<dbReference type="Gene3D" id="3.40.50.300">
    <property type="entry name" value="P-loop containing nucleotide triphosphate hydrolases"/>
    <property type="match status" value="1"/>
</dbReference>
<dbReference type="EMBL" id="JAYKXP010000039">
    <property type="protein sequence ID" value="KAK7039194.1"/>
    <property type="molecule type" value="Genomic_DNA"/>
</dbReference>
<evidence type="ECO:0000313" key="9">
    <source>
        <dbReference type="Proteomes" id="UP001383192"/>
    </source>
</evidence>
<dbReference type="Pfam" id="PF17862">
    <property type="entry name" value="AAA_lid_3"/>
    <property type="match status" value="1"/>
</dbReference>
<feature type="domain" description="AAA+ ATPase" evidence="7">
    <location>
        <begin position="549"/>
        <end position="690"/>
    </location>
</feature>
<dbReference type="InterPro" id="IPR003959">
    <property type="entry name" value="ATPase_AAA_core"/>
</dbReference>
<keyword evidence="3" id="KW-0472">Membrane</keyword>
<evidence type="ECO:0000313" key="8">
    <source>
        <dbReference type="EMBL" id="KAK7039194.1"/>
    </source>
</evidence>
<evidence type="ECO:0000256" key="4">
    <source>
        <dbReference type="ARBA" id="ARBA00022840"/>
    </source>
</evidence>
<proteinExistence type="predicted"/>
<dbReference type="Gene3D" id="1.10.8.60">
    <property type="match status" value="1"/>
</dbReference>
<dbReference type="GO" id="GO:0016887">
    <property type="term" value="F:ATP hydrolysis activity"/>
    <property type="evidence" value="ECO:0007669"/>
    <property type="project" value="InterPro"/>
</dbReference>
<evidence type="ECO:0000256" key="5">
    <source>
        <dbReference type="ARBA" id="ARBA00023128"/>
    </source>
</evidence>
<dbReference type="Pfam" id="PF00004">
    <property type="entry name" value="AAA"/>
    <property type="match status" value="1"/>
</dbReference>
<keyword evidence="3" id="KW-1000">Mitochondrion outer membrane</keyword>
<evidence type="ECO:0000256" key="3">
    <source>
        <dbReference type="ARBA" id="ARBA00022787"/>
    </source>
</evidence>
<comment type="caution">
    <text evidence="8">The sequence shown here is derived from an EMBL/GenBank/DDBJ whole genome shotgun (WGS) entry which is preliminary data.</text>
</comment>
<feature type="region of interest" description="Disordered" evidence="6">
    <location>
        <begin position="754"/>
        <end position="784"/>
    </location>
</feature>
<dbReference type="SUPFAM" id="SSF52540">
    <property type="entry name" value="P-loop containing nucleoside triphosphate hydrolases"/>
    <property type="match status" value="1"/>
</dbReference>
<feature type="compositionally biased region" description="Acidic residues" evidence="6">
    <location>
        <begin position="280"/>
        <end position="293"/>
    </location>
</feature>
<keyword evidence="9" id="KW-1185">Reference proteome</keyword>
<dbReference type="PROSITE" id="PS00674">
    <property type="entry name" value="AAA"/>
    <property type="match status" value="1"/>
</dbReference>
<evidence type="ECO:0000256" key="2">
    <source>
        <dbReference type="ARBA" id="ARBA00022741"/>
    </source>
</evidence>
<dbReference type="InterPro" id="IPR003960">
    <property type="entry name" value="ATPase_AAA_CS"/>
</dbReference>